<dbReference type="Proteomes" id="UP001187192">
    <property type="component" value="Unassembled WGS sequence"/>
</dbReference>
<name>A0AA88D729_FICCA</name>
<accession>A0AA88D729</accession>
<comment type="caution">
    <text evidence="2">The sequence shown here is derived from an EMBL/GenBank/DDBJ whole genome shotgun (WGS) entry which is preliminary data.</text>
</comment>
<keyword evidence="3" id="KW-1185">Reference proteome</keyword>
<gene>
    <name evidence="2" type="ORF">TIFTF001_014558</name>
</gene>
<sequence length="100" mass="10845">MGTMTSFRRRRRQGEAEDGFTRSLVPRAHDKSGKSRRRGEAEDGFTTELGSDGIATAGGGRGRIRDGARSQSTAGKAEDRLATELGAAADLENGRHRIWK</sequence>
<proteinExistence type="predicted"/>
<evidence type="ECO:0000313" key="2">
    <source>
        <dbReference type="EMBL" id="GMN45371.1"/>
    </source>
</evidence>
<reference evidence="2" key="1">
    <citation type="submission" date="2023-07" db="EMBL/GenBank/DDBJ databases">
        <title>draft genome sequence of fig (Ficus carica).</title>
        <authorList>
            <person name="Takahashi T."/>
            <person name="Nishimura K."/>
        </authorList>
    </citation>
    <scope>NUCLEOTIDE SEQUENCE</scope>
</reference>
<dbReference type="EMBL" id="BTGU01000020">
    <property type="protein sequence ID" value="GMN45371.1"/>
    <property type="molecule type" value="Genomic_DNA"/>
</dbReference>
<organism evidence="2 3">
    <name type="scientific">Ficus carica</name>
    <name type="common">Common fig</name>
    <dbReference type="NCBI Taxonomy" id="3494"/>
    <lineage>
        <taxon>Eukaryota</taxon>
        <taxon>Viridiplantae</taxon>
        <taxon>Streptophyta</taxon>
        <taxon>Embryophyta</taxon>
        <taxon>Tracheophyta</taxon>
        <taxon>Spermatophyta</taxon>
        <taxon>Magnoliopsida</taxon>
        <taxon>eudicotyledons</taxon>
        <taxon>Gunneridae</taxon>
        <taxon>Pentapetalae</taxon>
        <taxon>rosids</taxon>
        <taxon>fabids</taxon>
        <taxon>Rosales</taxon>
        <taxon>Moraceae</taxon>
        <taxon>Ficeae</taxon>
        <taxon>Ficus</taxon>
    </lineage>
</organism>
<evidence type="ECO:0000256" key="1">
    <source>
        <dbReference type="SAM" id="MobiDB-lite"/>
    </source>
</evidence>
<feature type="region of interest" description="Disordered" evidence="1">
    <location>
        <begin position="1"/>
        <end position="79"/>
    </location>
</feature>
<feature type="compositionally biased region" description="Basic and acidic residues" evidence="1">
    <location>
        <begin position="27"/>
        <end position="41"/>
    </location>
</feature>
<evidence type="ECO:0000313" key="3">
    <source>
        <dbReference type="Proteomes" id="UP001187192"/>
    </source>
</evidence>
<protein>
    <submittedName>
        <fullName evidence="2">Uncharacterized protein</fullName>
    </submittedName>
</protein>
<dbReference type="AlphaFoldDB" id="A0AA88D729"/>